<evidence type="ECO:0000256" key="1">
    <source>
        <dbReference type="ARBA" id="ARBA00022723"/>
    </source>
</evidence>
<keyword evidence="5" id="KW-0175">Coiled coil</keyword>
<evidence type="ECO:0000259" key="7">
    <source>
        <dbReference type="PROSITE" id="PS50016"/>
    </source>
</evidence>
<evidence type="ECO:0000256" key="6">
    <source>
        <dbReference type="SAM" id="MobiDB-lite"/>
    </source>
</evidence>
<feature type="coiled-coil region" evidence="5">
    <location>
        <begin position="176"/>
        <end position="224"/>
    </location>
</feature>
<dbReference type="SMART" id="SM00249">
    <property type="entry name" value="PHD"/>
    <property type="match status" value="1"/>
</dbReference>
<feature type="compositionally biased region" description="Low complexity" evidence="6">
    <location>
        <begin position="86"/>
        <end position="96"/>
    </location>
</feature>
<proteinExistence type="predicted"/>
<dbReference type="CDD" id="cd15489">
    <property type="entry name" value="PHD_SF"/>
    <property type="match status" value="1"/>
</dbReference>
<dbReference type="Pfam" id="PF00628">
    <property type="entry name" value="PHD"/>
    <property type="match status" value="1"/>
</dbReference>
<evidence type="ECO:0000256" key="2">
    <source>
        <dbReference type="ARBA" id="ARBA00022771"/>
    </source>
</evidence>
<evidence type="ECO:0000313" key="8">
    <source>
        <dbReference type="EMBL" id="KAG7302623.1"/>
    </source>
</evidence>
<dbReference type="Proteomes" id="UP000823941">
    <property type="component" value="Chromosome 17"/>
</dbReference>
<evidence type="ECO:0000256" key="3">
    <source>
        <dbReference type="ARBA" id="ARBA00022833"/>
    </source>
</evidence>
<organism evidence="8 9">
    <name type="scientific">Plutella xylostella</name>
    <name type="common">Diamondback moth</name>
    <name type="synonym">Plutella maculipennis</name>
    <dbReference type="NCBI Taxonomy" id="51655"/>
    <lineage>
        <taxon>Eukaryota</taxon>
        <taxon>Metazoa</taxon>
        <taxon>Ecdysozoa</taxon>
        <taxon>Arthropoda</taxon>
        <taxon>Hexapoda</taxon>
        <taxon>Insecta</taxon>
        <taxon>Pterygota</taxon>
        <taxon>Neoptera</taxon>
        <taxon>Endopterygota</taxon>
        <taxon>Lepidoptera</taxon>
        <taxon>Glossata</taxon>
        <taxon>Ditrysia</taxon>
        <taxon>Yponomeutoidea</taxon>
        <taxon>Plutellidae</taxon>
        <taxon>Plutella</taxon>
    </lineage>
</organism>
<dbReference type="InterPro" id="IPR013083">
    <property type="entry name" value="Znf_RING/FYVE/PHD"/>
</dbReference>
<feature type="region of interest" description="Disordered" evidence="6">
    <location>
        <begin position="62"/>
        <end position="111"/>
    </location>
</feature>
<comment type="caution">
    <text evidence="8">The sequence shown here is derived from an EMBL/GenBank/DDBJ whole genome shotgun (WGS) entry which is preliminary data.</text>
</comment>
<dbReference type="InterPro" id="IPR019787">
    <property type="entry name" value="Znf_PHD-finger"/>
</dbReference>
<keyword evidence="3" id="KW-0862">Zinc</keyword>
<evidence type="ECO:0000256" key="4">
    <source>
        <dbReference type="PROSITE-ProRule" id="PRU00146"/>
    </source>
</evidence>
<name>A0ABQ7QBL8_PLUXY</name>
<protein>
    <recommendedName>
        <fullName evidence="7">PHD-type domain-containing protein</fullName>
    </recommendedName>
</protein>
<dbReference type="Gene3D" id="3.30.40.10">
    <property type="entry name" value="Zinc/RING finger domain, C3HC4 (zinc finger)"/>
    <property type="match status" value="1"/>
</dbReference>
<dbReference type="PROSITE" id="PS50016">
    <property type="entry name" value="ZF_PHD_2"/>
    <property type="match status" value="1"/>
</dbReference>
<feature type="domain" description="PHD-type" evidence="7">
    <location>
        <begin position="1"/>
        <end position="57"/>
    </location>
</feature>
<dbReference type="InterPro" id="IPR001965">
    <property type="entry name" value="Znf_PHD"/>
</dbReference>
<evidence type="ECO:0000256" key="5">
    <source>
        <dbReference type="SAM" id="Coils"/>
    </source>
</evidence>
<keyword evidence="2 4" id="KW-0863">Zinc-finger</keyword>
<keyword evidence="1" id="KW-0479">Metal-binding</keyword>
<dbReference type="Pfam" id="PF25298">
    <property type="entry name" value="Baculo_FP_2nd"/>
    <property type="match status" value="1"/>
</dbReference>
<dbReference type="EMBL" id="JAHIBW010000017">
    <property type="protein sequence ID" value="KAG7302623.1"/>
    <property type="molecule type" value="Genomic_DNA"/>
</dbReference>
<gene>
    <name evidence="8" type="ORF">JYU34_012570</name>
</gene>
<sequence length="377" mass="42095">MACLACLQPIPNLNEALKCTKCSATYHFLCLNITSAYFEANNQVLKKSWQCDACTNVTVRNERRRGGDKDNTPVTSRPQARTVDKTGSTATGTAAATDRKPGGIKPSSSQGHICLSKDDIQKIIQTELRNALSGDIVSLIKECLTSEFKTLKSEFSSLKSEVTAIRESMEFIDQKYDEIKQELNDKLASVSVLQKEIDSLREDNKDLKSRLAQIEQHSRSANLELQCVPEYKSENVPNLVSQLAKVVSYDLKEGEIRTCTRTAKINSSSPRPRAIIIQMNNALARDNFLAAIIKFNKNNAKDKLNSSHLGIGGDRVPVYASEHLSPTNKELHKLARLAAKEKQYKYIWVRGGRILVRKNDTSPIIVIKDQDCIKKLL</sequence>
<reference evidence="8 9" key="1">
    <citation type="submission" date="2021-06" db="EMBL/GenBank/DDBJ databases">
        <title>A haploid diamondback moth (Plutella xylostella L.) genome assembly resolves 31 chromosomes and identifies a diamide resistance mutation.</title>
        <authorList>
            <person name="Ward C.M."/>
            <person name="Perry K.D."/>
            <person name="Baker G."/>
            <person name="Powis K."/>
            <person name="Heckel D.G."/>
            <person name="Baxter S.W."/>
        </authorList>
    </citation>
    <scope>NUCLEOTIDE SEQUENCE [LARGE SCALE GENOMIC DNA]</scope>
    <source>
        <strain evidence="8 9">LV</strain>
        <tissue evidence="8">Single pupa</tissue>
    </source>
</reference>
<keyword evidence="9" id="KW-1185">Reference proteome</keyword>
<dbReference type="InterPro" id="IPR004244">
    <property type="entry name" value="Transposase_22"/>
</dbReference>
<dbReference type="Gene3D" id="1.10.287.1490">
    <property type="match status" value="1"/>
</dbReference>
<dbReference type="PROSITE" id="PS01359">
    <property type="entry name" value="ZF_PHD_1"/>
    <property type="match status" value="1"/>
</dbReference>
<dbReference type="PANTHER" id="PTHR11505">
    <property type="entry name" value="L1 TRANSPOSABLE ELEMENT-RELATED"/>
    <property type="match status" value="1"/>
</dbReference>
<dbReference type="InterPro" id="IPR019786">
    <property type="entry name" value="Zinc_finger_PHD-type_CS"/>
</dbReference>
<dbReference type="SUPFAM" id="SSF57903">
    <property type="entry name" value="FYVE/PHD zinc finger"/>
    <property type="match status" value="1"/>
</dbReference>
<dbReference type="InterPro" id="IPR057251">
    <property type="entry name" value="FP_C"/>
</dbReference>
<accession>A0ABQ7QBL8</accession>
<feature type="compositionally biased region" description="Basic and acidic residues" evidence="6">
    <location>
        <begin position="62"/>
        <end position="71"/>
    </location>
</feature>
<dbReference type="InterPro" id="IPR011011">
    <property type="entry name" value="Znf_FYVE_PHD"/>
</dbReference>
<evidence type="ECO:0000313" key="9">
    <source>
        <dbReference type="Proteomes" id="UP000823941"/>
    </source>
</evidence>